<feature type="domain" description="BTB" evidence="2">
    <location>
        <begin position="50"/>
        <end position="123"/>
    </location>
</feature>
<sequence length="159" mass="17860">MSTESVPSKRARLEDAGEEVEGRSSAEASDKMVSAPEERSRDEEFWFEDGNIVLVAGAVEFRILKGILAEHSPVFKDMFSLPQPPETTTQGTQCPVVHLTDSSYDLRHVFRIYILKANLDPFAPMVLSFDELSASIRLGHKYQTTKLVEYFIAYLGECP</sequence>
<feature type="region of interest" description="Disordered" evidence="1">
    <location>
        <begin position="1"/>
        <end position="37"/>
    </location>
</feature>
<dbReference type="Proteomes" id="UP000292082">
    <property type="component" value="Unassembled WGS sequence"/>
</dbReference>
<organism evidence="3 4">
    <name type="scientific">Dichomitus squalens</name>
    <dbReference type="NCBI Taxonomy" id="114155"/>
    <lineage>
        <taxon>Eukaryota</taxon>
        <taxon>Fungi</taxon>
        <taxon>Dikarya</taxon>
        <taxon>Basidiomycota</taxon>
        <taxon>Agaricomycotina</taxon>
        <taxon>Agaricomycetes</taxon>
        <taxon>Polyporales</taxon>
        <taxon>Polyporaceae</taxon>
        <taxon>Dichomitus</taxon>
    </lineage>
</organism>
<accession>A0A4Q9PBU8</accession>
<dbReference type="InterPro" id="IPR000210">
    <property type="entry name" value="BTB/POZ_dom"/>
</dbReference>
<feature type="compositionally biased region" description="Basic and acidic residues" evidence="1">
    <location>
        <begin position="11"/>
        <end position="37"/>
    </location>
</feature>
<evidence type="ECO:0000256" key="1">
    <source>
        <dbReference type="SAM" id="MobiDB-lite"/>
    </source>
</evidence>
<keyword evidence="4" id="KW-1185">Reference proteome</keyword>
<dbReference type="Gene3D" id="3.30.710.10">
    <property type="entry name" value="Potassium Channel Kv1.1, Chain A"/>
    <property type="match status" value="1"/>
</dbReference>
<dbReference type="InterPro" id="IPR011333">
    <property type="entry name" value="SKP1/BTB/POZ_sf"/>
</dbReference>
<dbReference type="CDD" id="cd18186">
    <property type="entry name" value="BTB_POZ_ZBTB_KLHL-like"/>
    <property type="match status" value="1"/>
</dbReference>
<name>A0A4Q9PBU8_9APHY</name>
<proteinExistence type="predicted"/>
<dbReference type="Pfam" id="PF00651">
    <property type="entry name" value="BTB"/>
    <property type="match status" value="1"/>
</dbReference>
<dbReference type="EMBL" id="ML145272">
    <property type="protein sequence ID" value="TBU52008.1"/>
    <property type="molecule type" value="Genomic_DNA"/>
</dbReference>
<protein>
    <recommendedName>
        <fullName evidence="2">BTB domain-containing protein</fullName>
    </recommendedName>
</protein>
<evidence type="ECO:0000313" key="4">
    <source>
        <dbReference type="Proteomes" id="UP000292082"/>
    </source>
</evidence>
<evidence type="ECO:0000259" key="2">
    <source>
        <dbReference type="PROSITE" id="PS50097"/>
    </source>
</evidence>
<dbReference type="AlphaFoldDB" id="A0A4Q9PBU8"/>
<dbReference type="STRING" id="114155.A0A4Q9PBU8"/>
<dbReference type="SUPFAM" id="SSF54695">
    <property type="entry name" value="POZ domain"/>
    <property type="match status" value="1"/>
</dbReference>
<dbReference type="PROSITE" id="PS50097">
    <property type="entry name" value="BTB"/>
    <property type="match status" value="1"/>
</dbReference>
<reference evidence="3 4" key="1">
    <citation type="submission" date="2019-01" db="EMBL/GenBank/DDBJ databases">
        <title>Draft genome sequences of three monokaryotic isolates of the white-rot basidiomycete fungus Dichomitus squalens.</title>
        <authorList>
            <consortium name="DOE Joint Genome Institute"/>
            <person name="Lopez S.C."/>
            <person name="Andreopoulos B."/>
            <person name="Pangilinan J."/>
            <person name="Lipzen A."/>
            <person name="Riley R."/>
            <person name="Ahrendt S."/>
            <person name="Ng V."/>
            <person name="Barry K."/>
            <person name="Daum C."/>
            <person name="Grigoriev I.V."/>
            <person name="Hilden K.S."/>
            <person name="Makela M.R."/>
            <person name="de Vries R.P."/>
        </authorList>
    </citation>
    <scope>NUCLEOTIDE SEQUENCE [LARGE SCALE GENOMIC DNA]</scope>
    <source>
        <strain evidence="3 4">CBS 464.89</strain>
    </source>
</reference>
<evidence type="ECO:0000313" key="3">
    <source>
        <dbReference type="EMBL" id="TBU52008.1"/>
    </source>
</evidence>
<gene>
    <name evidence="3" type="ORF">BD310DRAFT_971023</name>
</gene>